<name>W9GUU8_9PROT</name>
<dbReference type="OrthoDB" id="9803803at2"/>
<dbReference type="Proteomes" id="UP000019486">
    <property type="component" value="Unassembled WGS sequence"/>
</dbReference>
<evidence type="ECO:0000313" key="3">
    <source>
        <dbReference type="EMBL" id="EWY37584.1"/>
    </source>
</evidence>
<dbReference type="SUPFAM" id="SSF56317">
    <property type="entry name" value="Carbon-nitrogen hydrolase"/>
    <property type="match status" value="1"/>
</dbReference>
<dbReference type="Pfam" id="PF00795">
    <property type="entry name" value="CN_hydrolase"/>
    <property type="match status" value="1"/>
</dbReference>
<dbReference type="InterPro" id="IPR050345">
    <property type="entry name" value="Aliph_Amidase/BUP"/>
</dbReference>
<gene>
    <name evidence="3" type="ORF">N825_17335</name>
</gene>
<proteinExistence type="predicted"/>
<dbReference type="PANTHER" id="PTHR43674:SF16">
    <property type="entry name" value="CARBON-NITROGEN FAMILY, PUTATIVE (AFU_ORTHOLOGUE AFUA_5G02350)-RELATED"/>
    <property type="match status" value="1"/>
</dbReference>
<sequence>MEKRFRVGAASTGPADDGLGRALDAAEPRVLALVEAGCDLVILPELFAVPYAAAKEPEAWRHLAEPLDGPTAAWAVGLAKRTGVPILFGMALSVALLPERGRHAKPFNAAVLARPGHAAAEVVALKIHLPPVADGDRFGEADHFEAGPATVGVVEIGPIRLAALVCYDRRFPESWRAVAAAGADAVAVLVSGPAPSDPDGIFEAEMRTHARANAVYAIAAARYGTETITGGPVRHDGSTVAISPDGAIASGPSGPTGGVTVDIDPNQIRIAAARNPTARRLRLPAVPIHEQ</sequence>
<dbReference type="CDD" id="cd07197">
    <property type="entry name" value="nitrilase"/>
    <property type="match status" value="1"/>
</dbReference>
<dbReference type="EMBL" id="AVFL01000025">
    <property type="protein sequence ID" value="EWY37584.1"/>
    <property type="molecule type" value="Genomic_DNA"/>
</dbReference>
<dbReference type="InterPro" id="IPR036526">
    <property type="entry name" value="C-N_Hydrolase_sf"/>
</dbReference>
<dbReference type="PROSITE" id="PS50263">
    <property type="entry name" value="CN_HYDROLASE"/>
    <property type="match status" value="1"/>
</dbReference>
<dbReference type="STRING" id="1385369.N825_17335"/>
<reference evidence="3 4" key="1">
    <citation type="submission" date="2013-08" db="EMBL/GenBank/DDBJ databases">
        <title>The genome sequence of Skermanella stibiiresistens.</title>
        <authorList>
            <person name="Zhu W."/>
            <person name="Wang G."/>
        </authorList>
    </citation>
    <scope>NUCLEOTIDE SEQUENCE [LARGE SCALE GENOMIC DNA]</scope>
    <source>
        <strain evidence="3 4">SB22</strain>
    </source>
</reference>
<feature type="domain" description="CN hydrolase" evidence="2">
    <location>
        <begin position="5"/>
        <end position="265"/>
    </location>
</feature>
<dbReference type="InterPro" id="IPR003010">
    <property type="entry name" value="C-N_Hydrolase"/>
</dbReference>
<accession>W9GUU8</accession>
<evidence type="ECO:0000259" key="2">
    <source>
        <dbReference type="PROSITE" id="PS50263"/>
    </source>
</evidence>
<protein>
    <submittedName>
        <fullName evidence="3">Nitrilase</fullName>
    </submittedName>
</protein>
<comment type="caution">
    <text evidence="3">The sequence shown here is derived from an EMBL/GenBank/DDBJ whole genome shotgun (WGS) entry which is preliminary data.</text>
</comment>
<keyword evidence="4" id="KW-1185">Reference proteome</keyword>
<dbReference type="PATRIC" id="fig|1385369.3.peg.5446"/>
<dbReference type="PANTHER" id="PTHR43674">
    <property type="entry name" value="NITRILASE C965.09-RELATED"/>
    <property type="match status" value="1"/>
</dbReference>
<dbReference type="GO" id="GO:0016811">
    <property type="term" value="F:hydrolase activity, acting on carbon-nitrogen (but not peptide) bonds, in linear amides"/>
    <property type="evidence" value="ECO:0007669"/>
    <property type="project" value="TreeGrafter"/>
</dbReference>
<keyword evidence="1" id="KW-0378">Hydrolase</keyword>
<dbReference type="AlphaFoldDB" id="W9GUU8"/>
<dbReference type="RefSeq" id="WP_051513184.1">
    <property type="nucleotide sequence ID" value="NZ_AVFL01000025.1"/>
</dbReference>
<organism evidence="3 4">
    <name type="scientific">Skermanella stibiiresistens SB22</name>
    <dbReference type="NCBI Taxonomy" id="1385369"/>
    <lineage>
        <taxon>Bacteria</taxon>
        <taxon>Pseudomonadati</taxon>
        <taxon>Pseudomonadota</taxon>
        <taxon>Alphaproteobacteria</taxon>
        <taxon>Rhodospirillales</taxon>
        <taxon>Azospirillaceae</taxon>
        <taxon>Skermanella</taxon>
    </lineage>
</organism>
<dbReference type="Gene3D" id="3.60.110.10">
    <property type="entry name" value="Carbon-nitrogen hydrolase"/>
    <property type="match status" value="1"/>
</dbReference>
<evidence type="ECO:0000256" key="1">
    <source>
        <dbReference type="ARBA" id="ARBA00022801"/>
    </source>
</evidence>
<evidence type="ECO:0000313" key="4">
    <source>
        <dbReference type="Proteomes" id="UP000019486"/>
    </source>
</evidence>